<dbReference type="FunFam" id="3.40.20.10:FF:000043">
    <property type="entry name" value="macrophage-capping protein-like isoform X2"/>
    <property type="match status" value="1"/>
</dbReference>
<gene>
    <name evidence="6" type="ORF">BT96DRAFT_872960</name>
</gene>
<dbReference type="InterPro" id="IPR007123">
    <property type="entry name" value="Gelsolin-like_dom"/>
</dbReference>
<evidence type="ECO:0000256" key="4">
    <source>
        <dbReference type="ARBA" id="ARBA00023203"/>
    </source>
</evidence>
<dbReference type="Pfam" id="PF00626">
    <property type="entry name" value="Gelsolin"/>
    <property type="match status" value="2"/>
</dbReference>
<sequence>MEGEHLTKPTKYNIEDSNIALLGSDLEKRVREHAGDKETAWADAGIKPGLQAWRIEKFHVVPWPKAEEGRFYDGDSYIVLYTYKKTPEAESLSFDLHYWLGEETSQDESGTAAYKTVELDDHLHGVPIQYREVQGYESDRFLSHFPHGFVSLKGGVSTGFHHVSEMPPEDTHKLYRISITLNTHPSKSHVQLFAIREVPFAASSLVEGDVFVLDKGAKVWQLNTKESAGKEKFRAAEFARSLVNERRGSEVTVFDEGGHGTGIFLAEFGENTTIHREGDQPSTTNTADDSAPSKLKLFRISDSSGTPTFSAVDPPFSNSSLSSSDAFLLDNSSAERSSAAIYVWLGAQSSLTERRLAVEYAQKYLHDKLKADDSSNRRKAVAISIVKMQEGHESEAFLALLE</sequence>
<dbReference type="GO" id="GO:0051015">
    <property type="term" value="F:actin filament binding"/>
    <property type="evidence" value="ECO:0007669"/>
    <property type="project" value="InterPro"/>
</dbReference>
<evidence type="ECO:0000256" key="2">
    <source>
        <dbReference type="ARBA" id="ARBA00022467"/>
    </source>
</evidence>
<keyword evidence="3" id="KW-0677">Repeat</keyword>
<name>A0A6A4IE61_9AGAR</name>
<reference evidence="6" key="1">
    <citation type="journal article" date="2019" name="Environ. Microbiol.">
        <title>Fungal ecological strategies reflected in gene transcription - a case study of two litter decomposers.</title>
        <authorList>
            <person name="Barbi F."/>
            <person name="Kohler A."/>
            <person name="Barry K."/>
            <person name="Baskaran P."/>
            <person name="Daum C."/>
            <person name="Fauchery L."/>
            <person name="Ihrmark K."/>
            <person name="Kuo A."/>
            <person name="LaButti K."/>
            <person name="Lipzen A."/>
            <person name="Morin E."/>
            <person name="Grigoriev I.V."/>
            <person name="Henrissat B."/>
            <person name="Lindahl B."/>
            <person name="Martin F."/>
        </authorList>
    </citation>
    <scope>NUCLEOTIDE SEQUENCE</scope>
    <source>
        <strain evidence="6">JB14</strain>
    </source>
</reference>
<evidence type="ECO:0000256" key="3">
    <source>
        <dbReference type="ARBA" id="ARBA00022737"/>
    </source>
</evidence>
<dbReference type="GO" id="GO:0008154">
    <property type="term" value="P:actin polymerization or depolymerization"/>
    <property type="evidence" value="ECO:0007669"/>
    <property type="project" value="TreeGrafter"/>
</dbReference>
<evidence type="ECO:0000256" key="1">
    <source>
        <dbReference type="ARBA" id="ARBA00008418"/>
    </source>
</evidence>
<accession>A0A6A4IE61</accession>
<comment type="similarity">
    <text evidence="1">Belongs to the villin/gelsolin family.</text>
</comment>
<dbReference type="SUPFAM" id="SSF55753">
    <property type="entry name" value="Actin depolymerizing proteins"/>
    <property type="match status" value="3"/>
</dbReference>
<dbReference type="InterPro" id="IPR029006">
    <property type="entry name" value="ADF-H/Gelsolin-like_dom_sf"/>
</dbReference>
<dbReference type="PANTHER" id="PTHR11977">
    <property type="entry name" value="VILLIN"/>
    <property type="match status" value="1"/>
</dbReference>
<dbReference type="GO" id="GO:0005737">
    <property type="term" value="C:cytoplasm"/>
    <property type="evidence" value="ECO:0007669"/>
    <property type="project" value="TreeGrafter"/>
</dbReference>
<dbReference type="SMART" id="SM00262">
    <property type="entry name" value="GEL"/>
    <property type="match status" value="3"/>
</dbReference>
<dbReference type="GO" id="GO:0051693">
    <property type="term" value="P:actin filament capping"/>
    <property type="evidence" value="ECO:0007669"/>
    <property type="project" value="UniProtKB-KW"/>
</dbReference>
<dbReference type="CDD" id="cd11290">
    <property type="entry name" value="gelsolin_S1_like"/>
    <property type="match status" value="1"/>
</dbReference>
<dbReference type="OrthoDB" id="6375767at2759"/>
<evidence type="ECO:0000259" key="5">
    <source>
        <dbReference type="Pfam" id="PF00626"/>
    </source>
</evidence>
<evidence type="ECO:0000313" key="6">
    <source>
        <dbReference type="EMBL" id="KAE9408881.1"/>
    </source>
</evidence>
<evidence type="ECO:0000313" key="7">
    <source>
        <dbReference type="Proteomes" id="UP000799118"/>
    </source>
</evidence>
<feature type="domain" description="Gelsolin-like" evidence="5">
    <location>
        <begin position="59"/>
        <end position="142"/>
    </location>
</feature>
<dbReference type="InterPro" id="IPR007122">
    <property type="entry name" value="Villin/Gelsolin"/>
</dbReference>
<dbReference type="PRINTS" id="PR00597">
    <property type="entry name" value="GELSOLIN"/>
</dbReference>
<feature type="domain" description="Gelsolin-like" evidence="5">
    <location>
        <begin position="314"/>
        <end position="398"/>
    </location>
</feature>
<keyword evidence="2" id="KW-0117">Actin capping</keyword>
<dbReference type="EMBL" id="ML769389">
    <property type="protein sequence ID" value="KAE9408881.1"/>
    <property type="molecule type" value="Genomic_DNA"/>
</dbReference>
<keyword evidence="4" id="KW-0009">Actin-binding</keyword>
<dbReference type="Gene3D" id="3.40.20.10">
    <property type="entry name" value="Severin"/>
    <property type="match status" value="3"/>
</dbReference>
<dbReference type="Proteomes" id="UP000799118">
    <property type="component" value="Unassembled WGS sequence"/>
</dbReference>
<keyword evidence="7" id="KW-1185">Reference proteome</keyword>
<proteinExistence type="inferred from homology"/>
<protein>
    <submittedName>
        <fullName evidence="6">Fragmin60</fullName>
    </submittedName>
</protein>
<dbReference type="AlphaFoldDB" id="A0A6A4IE61"/>
<organism evidence="6 7">
    <name type="scientific">Gymnopus androsaceus JB14</name>
    <dbReference type="NCBI Taxonomy" id="1447944"/>
    <lineage>
        <taxon>Eukaryota</taxon>
        <taxon>Fungi</taxon>
        <taxon>Dikarya</taxon>
        <taxon>Basidiomycota</taxon>
        <taxon>Agaricomycotina</taxon>
        <taxon>Agaricomycetes</taxon>
        <taxon>Agaricomycetidae</taxon>
        <taxon>Agaricales</taxon>
        <taxon>Marasmiineae</taxon>
        <taxon>Omphalotaceae</taxon>
        <taxon>Gymnopus</taxon>
    </lineage>
</organism>
<dbReference type="PANTHER" id="PTHR11977:SF130">
    <property type="entry name" value="SEVERIN"/>
    <property type="match status" value="1"/>
</dbReference>
<dbReference type="GO" id="GO:0015629">
    <property type="term" value="C:actin cytoskeleton"/>
    <property type="evidence" value="ECO:0007669"/>
    <property type="project" value="TreeGrafter"/>
</dbReference>